<comment type="similarity">
    <text evidence="1">Belongs to the UPF0166 family.</text>
</comment>
<accession>A0A0W0VV52</accession>
<dbReference type="Pfam" id="PF02641">
    <property type="entry name" value="DUF190"/>
    <property type="match status" value="1"/>
</dbReference>
<dbReference type="PANTHER" id="PTHR35983">
    <property type="entry name" value="UPF0166 PROTEIN TM_0021"/>
    <property type="match status" value="1"/>
</dbReference>
<keyword evidence="3" id="KW-1185">Reference proteome</keyword>
<dbReference type="SUPFAM" id="SSF54913">
    <property type="entry name" value="GlnB-like"/>
    <property type="match status" value="1"/>
</dbReference>
<dbReference type="AlphaFoldDB" id="A0A0W0VV52"/>
<organism evidence="2 3">
    <name type="scientific">Legionella lansingensis</name>
    <dbReference type="NCBI Taxonomy" id="45067"/>
    <lineage>
        <taxon>Bacteria</taxon>
        <taxon>Pseudomonadati</taxon>
        <taxon>Pseudomonadota</taxon>
        <taxon>Gammaproteobacteria</taxon>
        <taxon>Legionellales</taxon>
        <taxon>Legionellaceae</taxon>
        <taxon>Legionella</taxon>
    </lineage>
</organism>
<dbReference type="RefSeq" id="WP_035914761.1">
    <property type="nucleotide sequence ID" value="NZ_CAAAJD010000001.1"/>
</dbReference>
<evidence type="ECO:0000313" key="2">
    <source>
        <dbReference type="EMBL" id="KTD23773.1"/>
    </source>
</evidence>
<dbReference type="PANTHER" id="PTHR35983:SF1">
    <property type="entry name" value="UPF0166 PROTEIN TM_0021"/>
    <property type="match status" value="1"/>
</dbReference>
<dbReference type="eggNOG" id="COG1993">
    <property type="taxonomic scope" value="Bacteria"/>
</dbReference>
<proteinExistence type="inferred from homology"/>
<dbReference type="PATRIC" id="fig|45067.4.peg.579"/>
<sequence>MIKSVDVVVVRIYVLESSKLIKQIFEHLEKQVKIRGISLFRGLRGFGEEGEHSCSLADTHWNLPVVIEFFDSKDKVKMALDYLNTLIKPEHIVFWEAQANAGV</sequence>
<dbReference type="Gene3D" id="3.30.70.120">
    <property type="match status" value="1"/>
</dbReference>
<evidence type="ECO:0000313" key="3">
    <source>
        <dbReference type="Proteomes" id="UP000054869"/>
    </source>
</evidence>
<gene>
    <name evidence="2" type="ORF">Llan_0554</name>
</gene>
<dbReference type="InterPro" id="IPR015867">
    <property type="entry name" value="N-reg_PII/ATP_PRibTrfase_C"/>
</dbReference>
<dbReference type="STRING" id="45067.Llan_0554"/>
<dbReference type="EMBL" id="LNYI01000011">
    <property type="protein sequence ID" value="KTD23773.1"/>
    <property type="molecule type" value="Genomic_DNA"/>
</dbReference>
<comment type="caution">
    <text evidence="2">The sequence shown here is derived from an EMBL/GenBank/DDBJ whole genome shotgun (WGS) entry which is preliminary data.</text>
</comment>
<dbReference type="Proteomes" id="UP000054869">
    <property type="component" value="Unassembled WGS sequence"/>
</dbReference>
<name>A0A0W0VV52_9GAMM</name>
<dbReference type="InterPro" id="IPR003793">
    <property type="entry name" value="UPF0166"/>
</dbReference>
<dbReference type="InterPro" id="IPR011322">
    <property type="entry name" value="N-reg_PII-like_a/b"/>
</dbReference>
<protein>
    <submittedName>
        <fullName evidence="2">Uncharacterized protein</fullName>
    </submittedName>
</protein>
<reference evidence="2 3" key="1">
    <citation type="submission" date="2015-11" db="EMBL/GenBank/DDBJ databases">
        <title>Genomic analysis of 38 Legionella species identifies large and diverse effector repertoires.</title>
        <authorList>
            <person name="Burstein D."/>
            <person name="Amaro F."/>
            <person name="Zusman T."/>
            <person name="Lifshitz Z."/>
            <person name="Cohen O."/>
            <person name="Gilbert J.A."/>
            <person name="Pupko T."/>
            <person name="Shuman H.A."/>
            <person name="Segal G."/>
        </authorList>
    </citation>
    <scope>NUCLEOTIDE SEQUENCE [LARGE SCALE GENOMIC DNA]</scope>
    <source>
        <strain evidence="2 3">ATCC 49751</strain>
    </source>
</reference>
<evidence type="ECO:0000256" key="1">
    <source>
        <dbReference type="ARBA" id="ARBA00010554"/>
    </source>
</evidence>